<keyword evidence="3" id="KW-1185">Reference proteome</keyword>
<reference evidence="2 3" key="1">
    <citation type="submission" date="2015-12" db="EMBL/GenBank/DDBJ databases">
        <title>Draft genome of the nematode, Onchocerca flexuosa.</title>
        <authorList>
            <person name="Mitreva M."/>
        </authorList>
    </citation>
    <scope>NUCLEOTIDE SEQUENCE [LARGE SCALE GENOMIC DNA]</scope>
    <source>
        <strain evidence="2">Red Deer</strain>
    </source>
</reference>
<feature type="compositionally biased region" description="Polar residues" evidence="1">
    <location>
        <begin position="371"/>
        <end position="386"/>
    </location>
</feature>
<feature type="region of interest" description="Disordered" evidence="1">
    <location>
        <begin position="184"/>
        <end position="256"/>
    </location>
</feature>
<sequence>MFPYAHANAYGTAMPVYYNTPVVQSAPSAAAATATAAANVTGGPIVASTAGLSIARHGQMAGQTPSTNRRNQQQQFMQGVAGMYVPGASQPYAQQLMSQYQMPYFAPYPSQLSIGASSNMPPPPIPPPSTNAVLTAPPPYQIIQAQTQQQTGFPRQLYQGDHSVNYMISRLPQSHPNVDYTATTVSTQQHPQQGSSGASSNGTGSNGPNSQPATPGPVVSSPQVQQQQQPTAISQYPQSGTPQSPHTVLVPLPPTAAPPNAQPHVYVQAPQFPFITSGQPSFVMAYGPQPVVVHPSVAAPAAHVPFSQSHQTHAQSSVFEQFQGAVIESSALQQPQIPSTLPHQPYVIGDQFYSHYIQAQQQQPPPQQQQTNSSVSIRQNSVNSGVSGPPHQQQPFQPGGVSQSSSVPPNVLPTSRRYTVMDVFYERYDSNN</sequence>
<evidence type="ECO:0000313" key="3">
    <source>
        <dbReference type="Proteomes" id="UP000242913"/>
    </source>
</evidence>
<dbReference type="EMBL" id="KZ270047">
    <property type="protein sequence ID" value="OZC07024.1"/>
    <property type="molecule type" value="Genomic_DNA"/>
</dbReference>
<organism evidence="2 3">
    <name type="scientific">Onchocerca flexuosa</name>
    <dbReference type="NCBI Taxonomy" id="387005"/>
    <lineage>
        <taxon>Eukaryota</taxon>
        <taxon>Metazoa</taxon>
        <taxon>Ecdysozoa</taxon>
        <taxon>Nematoda</taxon>
        <taxon>Chromadorea</taxon>
        <taxon>Rhabditida</taxon>
        <taxon>Spirurina</taxon>
        <taxon>Spiruromorpha</taxon>
        <taxon>Filarioidea</taxon>
        <taxon>Onchocercidae</taxon>
        <taxon>Onchocerca</taxon>
    </lineage>
</organism>
<gene>
    <name evidence="2" type="ORF">X798_06000</name>
</gene>
<evidence type="ECO:0000313" key="2">
    <source>
        <dbReference type="EMBL" id="OZC07024.1"/>
    </source>
</evidence>
<feature type="compositionally biased region" description="Low complexity" evidence="1">
    <location>
        <begin position="388"/>
        <end position="409"/>
    </location>
</feature>
<dbReference type="Proteomes" id="UP000242913">
    <property type="component" value="Unassembled WGS sequence"/>
</dbReference>
<name>A0A238BPX5_9BILA</name>
<proteinExistence type="predicted"/>
<feature type="compositionally biased region" description="Low complexity" evidence="1">
    <location>
        <begin position="191"/>
        <end position="238"/>
    </location>
</feature>
<protein>
    <submittedName>
        <fullName evidence="2">Uncharacterized protein</fullName>
    </submittedName>
</protein>
<dbReference type="AlphaFoldDB" id="A0A238BPX5"/>
<feature type="region of interest" description="Disordered" evidence="1">
    <location>
        <begin position="359"/>
        <end position="413"/>
    </location>
</feature>
<dbReference type="OrthoDB" id="5871403at2759"/>
<evidence type="ECO:0000256" key="1">
    <source>
        <dbReference type="SAM" id="MobiDB-lite"/>
    </source>
</evidence>
<accession>A0A238BPX5</accession>